<dbReference type="AlphaFoldDB" id="A0A845BPW6"/>
<dbReference type="InterPro" id="IPR005623">
    <property type="entry name" value="Chaperone_NapD_NO3_reduct"/>
</dbReference>
<comment type="caution">
    <text evidence="5">The sequence shown here is derived from an EMBL/GenBank/DDBJ whole genome shotgun (WGS) entry which is preliminary data.</text>
</comment>
<evidence type="ECO:0000256" key="3">
    <source>
        <dbReference type="ARBA" id="ARBA00023186"/>
    </source>
</evidence>
<keyword evidence="3 4" id="KW-0143">Chaperone</keyword>
<dbReference type="GO" id="GO:0051224">
    <property type="term" value="P:negative regulation of protein transport"/>
    <property type="evidence" value="ECO:0007669"/>
    <property type="project" value="UniProtKB-UniRule"/>
</dbReference>
<accession>A0A845BPW6</accession>
<dbReference type="EMBL" id="WSSB01000008">
    <property type="protein sequence ID" value="MXR37274.1"/>
    <property type="molecule type" value="Genomic_DNA"/>
</dbReference>
<dbReference type="Gene3D" id="3.30.70.920">
    <property type="match status" value="1"/>
</dbReference>
<organism evidence="5 6">
    <name type="scientific">Craterilacuibacter sinensis</name>
    <dbReference type="NCBI Taxonomy" id="2686017"/>
    <lineage>
        <taxon>Bacteria</taxon>
        <taxon>Pseudomonadati</taxon>
        <taxon>Pseudomonadota</taxon>
        <taxon>Betaproteobacteria</taxon>
        <taxon>Neisseriales</taxon>
        <taxon>Neisseriaceae</taxon>
        <taxon>Craterilacuibacter</taxon>
    </lineage>
</organism>
<evidence type="ECO:0000313" key="5">
    <source>
        <dbReference type="EMBL" id="MXR37274.1"/>
    </source>
</evidence>
<protein>
    <recommendedName>
        <fullName evidence="4">Chaperone NapD</fullName>
    </recommendedName>
    <alternativeName>
        <fullName evidence="4">NapA signal peptide-binding chaperone NapD</fullName>
    </alternativeName>
</protein>
<dbReference type="Proteomes" id="UP000467214">
    <property type="component" value="Unassembled WGS sequence"/>
</dbReference>
<comment type="function">
    <text evidence="4">Chaperone for NapA, the catalytic subunit of the periplasmic nitrate reductase. It binds directly and specifically to the twin-arginine signal peptide of NapA, preventing premature interaction with the Tat translocase and premature export.</text>
</comment>
<comment type="subcellular location">
    <subcellularLocation>
        <location evidence="1 4">Cytoplasm</location>
    </subcellularLocation>
</comment>
<evidence type="ECO:0000256" key="4">
    <source>
        <dbReference type="HAMAP-Rule" id="MF_02200"/>
    </source>
</evidence>
<evidence type="ECO:0000256" key="2">
    <source>
        <dbReference type="ARBA" id="ARBA00022490"/>
    </source>
</evidence>
<dbReference type="RefSeq" id="WP_124735670.1">
    <property type="nucleotide sequence ID" value="NZ_WSSB01000008.1"/>
</dbReference>
<dbReference type="Pfam" id="PF03927">
    <property type="entry name" value="NapD"/>
    <property type="match status" value="1"/>
</dbReference>
<comment type="similarity">
    <text evidence="4">Belongs to the NapD family.</text>
</comment>
<evidence type="ECO:0000313" key="6">
    <source>
        <dbReference type="Proteomes" id="UP000467214"/>
    </source>
</evidence>
<dbReference type="PANTHER" id="PTHR38603">
    <property type="entry name" value="CHAPERONE NAPD"/>
    <property type="match status" value="1"/>
</dbReference>
<dbReference type="PANTHER" id="PTHR38603:SF1">
    <property type="entry name" value="CHAPERONE NAPD"/>
    <property type="match status" value="1"/>
</dbReference>
<evidence type="ECO:0000256" key="1">
    <source>
        <dbReference type="ARBA" id="ARBA00004496"/>
    </source>
</evidence>
<dbReference type="GO" id="GO:0005048">
    <property type="term" value="F:signal sequence binding"/>
    <property type="evidence" value="ECO:0007669"/>
    <property type="project" value="UniProtKB-UniRule"/>
</dbReference>
<dbReference type="GO" id="GO:0005737">
    <property type="term" value="C:cytoplasm"/>
    <property type="evidence" value="ECO:0007669"/>
    <property type="project" value="UniProtKB-SubCell"/>
</dbReference>
<comment type="subunit">
    <text evidence="4">Interacts with the cytoplasmic NapA precursor.</text>
</comment>
<keyword evidence="6" id="KW-1185">Reference proteome</keyword>
<name>A0A845BPW6_9NEIS</name>
<keyword evidence="2 4" id="KW-0963">Cytoplasm</keyword>
<gene>
    <name evidence="4" type="primary">napD</name>
    <name evidence="5" type="ORF">GQF02_09845</name>
</gene>
<proteinExistence type="inferred from homology"/>
<reference evidence="5 6" key="1">
    <citation type="submission" date="2019-12" db="EMBL/GenBank/DDBJ databases">
        <title>Neisseriaceae gen. nov. sp. Genome sequencing and assembly.</title>
        <authorList>
            <person name="Liu Z."/>
            <person name="Li A."/>
        </authorList>
    </citation>
    <scope>NUCLEOTIDE SEQUENCE [LARGE SCALE GENOMIC DNA]</scope>
    <source>
        <strain evidence="5 6">B2N2-7</strain>
    </source>
</reference>
<dbReference type="HAMAP" id="MF_02200">
    <property type="entry name" value="NapD"/>
    <property type="match status" value="1"/>
</dbReference>
<sequence>MNVSGVAVRCTPEKRHAVCAAFEAMDGVEIHAATDDGRVVVVIDKDNTREAADAYVALHDVDGVLNVSLVYAYADEGDIPSLFNQEKSQ</sequence>